<sequence>MGAFGGGQCSQDAEEDGAPAVAVAGADEELQGDAGLAQVLDGDEEVGAASA</sequence>
<protein>
    <submittedName>
        <fullName evidence="2">Uncharacterized protein</fullName>
    </submittedName>
</protein>
<evidence type="ECO:0000313" key="2">
    <source>
        <dbReference type="EMBL" id="CDR06858.1"/>
    </source>
</evidence>
<dbReference type="PATRIC" id="fig|576784.4.peg.3707"/>
<evidence type="ECO:0000256" key="1">
    <source>
        <dbReference type="SAM" id="MobiDB-lite"/>
    </source>
</evidence>
<reference evidence="2" key="1">
    <citation type="submission" date="2014-05" db="EMBL/GenBank/DDBJ databases">
        <authorList>
            <person name="Horn Fabian"/>
        </authorList>
    </citation>
    <scope>NUCLEOTIDE SEQUENCE</scope>
</reference>
<evidence type="ECO:0000313" key="3">
    <source>
        <dbReference type="EMBL" id="MBP2068685.1"/>
    </source>
</evidence>
<organism evidence="2">
    <name type="scientific">Streptomyces iranensis</name>
    <dbReference type="NCBI Taxonomy" id="576784"/>
    <lineage>
        <taxon>Bacteria</taxon>
        <taxon>Bacillati</taxon>
        <taxon>Actinomycetota</taxon>
        <taxon>Actinomycetes</taxon>
        <taxon>Kitasatosporales</taxon>
        <taxon>Streptomycetaceae</taxon>
        <taxon>Streptomyces</taxon>
        <taxon>Streptomyces violaceusniger group</taxon>
    </lineage>
</organism>
<reference evidence="3 4" key="2">
    <citation type="submission" date="2021-03" db="EMBL/GenBank/DDBJ databases">
        <title>Genomic Encyclopedia of Type Strains, Phase IV (KMG-IV): sequencing the most valuable type-strain genomes for metagenomic binning, comparative biology and taxonomic classification.</title>
        <authorList>
            <person name="Goeker M."/>
        </authorList>
    </citation>
    <scope>NUCLEOTIDE SEQUENCE [LARGE SCALE GENOMIC DNA]</scope>
    <source>
        <strain evidence="3 4">DSM 41954</strain>
    </source>
</reference>
<evidence type="ECO:0000313" key="4">
    <source>
        <dbReference type="Proteomes" id="UP000756710"/>
    </source>
</evidence>
<gene>
    <name evidence="3" type="ORF">J2Z30_009767</name>
    <name evidence="2" type="ORF">SIRAN3726</name>
</gene>
<proteinExistence type="predicted"/>
<dbReference type="Proteomes" id="UP000756710">
    <property type="component" value="Unassembled WGS sequence"/>
</dbReference>
<name>A0A060ZLH3_9ACTN</name>
<dbReference type="AlphaFoldDB" id="A0A060ZLH3"/>
<accession>A0A060ZLH3</accession>
<keyword evidence="4" id="KW-1185">Reference proteome</keyword>
<dbReference type="EMBL" id="JAGGLR010000048">
    <property type="protein sequence ID" value="MBP2068685.1"/>
    <property type="molecule type" value="Genomic_DNA"/>
</dbReference>
<dbReference type="HOGENOM" id="CLU_3104389_0_0_11"/>
<dbReference type="EMBL" id="LK022848">
    <property type="protein sequence ID" value="CDR06858.1"/>
    <property type="molecule type" value="Genomic_DNA"/>
</dbReference>
<feature type="region of interest" description="Disordered" evidence="1">
    <location>
        <begin position="1"/>
        <end position="21"/>
    </location>
</feature>